<accession>A0A497E355</accession>
<feature type="binding site" evidence="4">
    <location>
        <position position="154"/>
    </location>
    <ligand>
        <name>GTP</name>
        <dbReference type="ChEBI" id="CHEBI:37565"/>
    </ligand>
</feature>
<dbReference type="GO" id="GO:0005737">
    <property type="term" value="C:cytoplasm"/>
    <property type="evidence" value="ECO:0007669"/>
    <property type="project" value="UniProtKB-SubCell"/>
</dbReference>
<evidence type="ECO:0000313" key="10">
    <source>
        <dbReference type="Proteomes" id="UP000279422"/>
    </source>
</evidence>
<feature type="binding site" evidence="4">
    <location>
        <position position="198"/>
    </location>
    <ligand>
        <name>GTP</name>
        <dbReference type="ChEBI" id="CHEBI:37565"/>
    </ligand>
</feature>
<dbReference type="SMART" id="SM00864">
    <property type="entry name" value="Tubulin"/>
    <property type="match status" value="1"/>
</dbReference>
<organism evidence="9 10">
    <name type="scientific">Aerophobetes bacterium</name>
    <dbReference type="NCBI Taxonomy" id="2030807"/>
    <lineage>
        <taxon>Bacteria</taxon>
        <taxon>Candidatus Aerophobota</taxon>
    </lineage>
</organism>
<comment type="caution">
    <text evidence="4">Lacks conserved residue(s) required for the propagation of feature annotation.</text>
</comment>
<dbReference type="NCBIfam" id="TIGR00065">
    <property type="entry name" value="ftsZ"/>
    <property type="match status" value="1"/>
</dbReference>
<dbReference type="SUPFAM" id="SSF52490">
    <property type="entry name" value="Tubulin nucleotide-binding domain-like"/>
    <property type="match status" value="1"/>
</dbReference>
<dbReference type="GO" id="GO:0000917">
    <property type="term" value="P:division septum assembly"/>
    <property type="evidence" value="ECO:0007669"/>
    <property type="project" value="UniProtKB-KW"/>
</dbReference>
<dbReference type="HAMAP" id="MF_00909">
    <property type="entry name" value="FtsZ"/>
    <property type="match status" value="1"/>
</dbReference>
<dbReference type="InterPro" id="IPR045061">
    <property type="entry name" value="FtsZ/CetZ"/>
</dbReference>
<comment type="subcellular location">
    <subcellularLocation>
        <location evidence="4">Cytoplasm</location>
    </subcellularLocation>
    <text evidence="4">Assembles at midcell at the inner surface of the cytoplasmic membrane.</text>
</comment>
<evidence type="ECO:0000256" key="4">
    <source>
        <dbReference type="HAMAP-Rule" id="MF_00909"/>
    </source>
</evidence>
<comment type="caution">
    <text evidence="9">The sequence shown here is derived from an EMBL/GenBank/DDBJ whole genome shotgun (WGS) entry which is preliminary data.</text>
</comment>
<protein>
    <recommendedName>
        <fullName evidence="4 5">Cell division protein FtsZ</fullName>
    </recommendedName>
</protein>
<keyword evidence="4" id="KW-0131">Cell cycle</keyword>
<dbReference type="InterPro" id="IPR000158">
    <property type="entry name" value="Cell_div_FtsZ"/>
</dbReference>
<dbReference type="InterPro" id="IPR008280">
    <property type="entry name" value="Tub_FtsZ_C"/>
</dbReference>
<keyword evidence="4" id="KW-0963">Cytoplasm</keyword>
<comment type="function">
    <text evidence="4">Essential cell division protein that forms a contractile ring structure (Z ring) at the future cell division site. The regulation of the ring assembly controls the timing and the location of cell division. One of the functions of the FtsZ ring is to recruit other cell division proteins to the septum to produce a new cell wall between the dividing cells. Binds GTP and shows GTPase activity.</text>
</comment>
<feature type="region of interest" description="Disordered" evidence="6">
    <location>
        <begin position="329"/>
        <end position="349"/>
    </location>
</feature>
<reference evidence="9 10" key="1">
    <citation type="submission" date="2018-06" db="EMBL/GenBank/DDBJ databases">
        <title>Extensive metabolic versatility and redundancy in microbially diverse, dynamic hydrothermal sediments.</title>
        <authorList>
            <person name="Dombrowski N."/>
            <person name="Teske A."/>
            <person name="Baker B.J."/>
        </authorList>
    </citation>
    <scope>NUCLEOTIDE SEQUENCE [LARGE SCALE GENOMIC DNA]</scope>
    <source>
        <strain evidence="9">B47_G16</strain>
    </source>
</reference>
<dbReference type="GO" id="GO:0005525">
    <property type="term" value="F:GTP binding"/>
    <property type="evidence" value="ECO:0007669"/>
    <property type="project" value="UniProtKB-UniRule"/>
</dbReference>
<dbReference type="InterPro" id="IPR036525">
    <property type="entry name" value="Tubulin/FtsZ_GTPase_sf"/>
</dbReference>
<evidence type="ECO:0000256" key="3">
    <source>
        <dbReference type="ARBA" id="ARBA00023134"/>
    </source>
</evidence>
<dbReference type="SUPFAM" id="SSF55307">
    <property type="entry name" value="Tubulin C-terminal domain-like"/>
    <property type="match status" value="1"/>
</dbReference>
<dbReference type="PANTHER" id="PTHR30314:SF3">
    <property type="entry name" value="MITOCHONDRIAL DIVISION PROTEIN FSZA"/>
    <property type="match status" value="1"/>
</dbReference>
<dbReference type="InterPro" id="IPR018316">
    <property type="entry name" value="Tubulin/FtsZ_2-layer-sand-dom"/>
</dbReference>
<dbReference type="Pfam" id="PF00091">
    <property type="entry name" value="Tubulin"/>
    <property type="match status" value="1"/>
</dbReference>
<feature type="domain" description="Tubulin/FtsZ 2-layer sandwich" evidence="8">
    <location>
        <begin position="218"/>
        <end position="336"/>
    </location>
</feature>
<feature type="binding site" evidence="4">
    <location>
        <begin position="119"/>
        <end position="121"/>
    </location>
    <ligand>
        <name>GTP</name>
        <dbReference type="ChEBI" id="CHEBI:37565"/>
    </ligand>
</feature>
<evidence type="ECO:0000259" key="8">
    <source>
        <dbReference type="SMART" id="SM00865"/>
    </source>
</evidence>
<evidence type="ECO:0000256" key="1">
    <source>
        <dbReference type="ARBA" id="ARBA00009690"/>
    </source>
</evidence>
<evidence type="ECO:0000256" key="5">
    <source>
        <dbReference type="NCBIfam" id="TIGR00065"/>
    </source>
</evidence>
<feature type="binding site" evidence="4">
    <location>
        <position position="150"/>
    </location>
    <ligand>
        <name>GTP</name>
        <dbReference type="ChEBI" id="CHEBI:37565"/>
    </ligand>
</feature>
<name>A0A497E355_UNCAE</name>
<feature type="domain" description="Tubulin/FtsZ GTPase" evidence="7">
    <location>
        <begin position="24"/>
        <end position="216"/>
    </location>
</feature>
<keyword evidence="4 9" id="KW-0132">Cell division</keyword>
<comment type="subunit">
    <text evidence="4">Homodimer. Polymerizes to form a dynamic ring structure in a strictly GTP-dependent manner. Interacts directly with several other division proteins.</text>
</comment>
<dbReference type="SMART" id="SM00865">
    <property type="entry name" value="Tubulin_C"/>
    <property type="match status" value="1"/>
</dbReference>
<dbReference type="PANTHER" id="PTHR30314">
    <property type="entry name" value="CELL DIVISION PROTEIN FTSZ-RELATED"/>
    <property type="match status" value="1"/>
</dbReference>
<dbReference type="Proteomes" id="UP000279422">
    <property type="component" value="Unassembled WGS sequence"/>
</dbReference>
<dbReference type="Pfam" id="PF12327">
    <property type="entry name" value="FtsZ_C"/>
    <property type="match status" value="1"/>
</dbReference>
<dbReference type="Gene3D" id="3.40.50.1440">
    <property type="entry name" value="Tubulin/FtsZ, GTPase domain"/>
    <property type="match status" value="1"/>
</dbReference>
<dbReference type="GO" id="GO:0051258">
    <property type="term" value="P:protein polymerization"/>
    <property type="evidence" value="ECO:0007669"/>
    <property type="project" value="UniProtKB-UniRule"/>
</dbReference>
<sequence>MIEFDPGPSDSLTKSSSRRPSPLRVKVLGIGGAGCSILSRLSFLSSDRIEFFALNSDRRSLEVCEVEKKVQLGESIVGGWGAGGNPQLGRQIALGEKNRIKEILKGASLLFLVSGLGKGTGTGVSPVVAQLAREMSILTVGFAILPFSFEGEKRAAQAREGLRDLEKAVDALMVISNDDLLNDLEESSSLKEGFKTIDGILEKLIQTTDNLLFHSGLISVDFADLKSLLERKGHLSIAIGTGKGEEAAQEAARDALSFPLIEKNSLKGAQAMLIHIMGGEKLSLSGVREAVLNVEKASSPKTEVIFGAGVDERLSDEAILTLLVIGKEESSKGREGKRSRPQQEELDLKAYEEDDLDIPTFLRKRKN</sequence>
<keyword evidence="2 4" id="KW-0547">Nucleotide-binding</keyword>
<dbReference type="EMBL" id="QMPZ01000073">
    <property type="protein sequence ID" value="RLE08940.1"/>
    <property type="molecule type" value="Genomic_DNA"/>
</dbReference>
<keyword evidence="4" id="KW-0717">Septation</keyword>
<evidence type="ECO:0000256" key="2">
    <source>
        <dbReference type="ARBA" id="ARBA00022741"/>
    </source>
</evidence>
<dbReference type="InterPro" id="IPR024757">
    <property type="entry name" value="FtsZ_C"/>
</dbReference>
<dbReference type="GO" id="GO:0032153">
    <property type="term" value="C:cell division site"/>
    <property type="evidence" value="ECO:0007669"/>
    <property type="project" value="UniProtKB-UniRule"/>
</dbReference>
<comment type="similarity">
    <text evidence="1 4">Belongs to the FtsZ family.</text>
</comment>
<proteinExistence type="inferred from homology"/>
<evidence type="ECO:0000259" key="7">
    <source>
        <dbReference type="SMART" id="SM00864"/>
    </source>
</evidence>
<dbReference type="CDD" id="cd02201">
    <property type="entry name" value="FtsZ_type1"/>
    <property type="match status" value="1"/>
</dbReference>
<keyword evidence="3 4" id="KW-0342">GTP-binding</keyword>
<evidence type="ECO:0000313" key="9">
    <source>
        <dbReference type="EMBL" id="RLE08940.1"/>
    </source>
</evidence>
<dbReference type="GO" id="GO:0003924">
    <property type="term" value="F:GTPase activity"/>
    <property type="evidence" value="ECO:0007669"/>
    <property type="project" value="UniProtKB-UniRule"/>
</dbReference>
<dbReference type="InterPro" id="IPR003008">
    <property type="entry name" value="Tubulin_FtsZ_GTPase"/>
</dbReference>
<dbReference type="PRINTS" id="PR00423">
    <property type="entry name" value="CELLDVISFTSZ"/>
</dbReference>
<dbReference type="AlphaFoldDB" id="A0A497E355"/>
<gene>
    <name evidence="4 9" type="primary">ftsZ</name>
    <name evidence="9" type="ORF">DRJ00_05435</name>
</gene>
<dbReference type="GO" id="GO:0043093">
    <property type="term" value="P:FtsZ-dependent cytokinesis"/>
    <property type="evidence" value="ECO:0007669"/>
    <property type="project" value="UniProtKB-UniRule"/>
</dbReference>
<evidence type="ECO:0000256" key="6">
    <source>
        <dbReference type="SAM" id="MobiDB-lite"/>
    </source>
</evidence>